<evidence type="ECO:0000313" key="3">
    <source>
        <dbReference type="Proteomes" id="UP000789570"/>
    </source>
</evidence>
<evidence type="ECO:0000313" key="2">
    <source>
        <dbReference type="EMBL" id="CAG8740516.1"/>
    </source>
</evidence>
<reference evidence="2" key="1">
    <citation type="submission" date="2021-06" db="EMBL/GenBank/DDBJ databases">
        <authorList>
            <person name="Kallberg Y."/>
            <person name="Tangrot J."/>
            <person name="Rosling A."/>
        </authorList>
    </citation>
    <scope>NUCLEOTIDE SEQUENCE</scope>
    <source>
        <strain evidence="2">UK204</strain>
    </source>
</reference>
<accession>A0A9N9NIC0</accession>
<keyword evidence="3" id="KW-1185">Reference proteome</keyword>
<dbReference type="Proteomes" id="UP000789570">
    <property type="component" value="Unassembled WGS sequence"/>
</dbReference>
<proteinExistence type="predicted"/>
<name>A0A9N9NIC0_9GLOM</name>
<comment type="caution">
    <text evidence="2">The sequence shown here is derived from an EMBL/GenBank/DDBJ whole genome shotgun (WGS) entry which is preliminary data.</text>
</comment>
<evidence type="ECO:0000256" key="1">
    <source>
        <dbReference type="SAM" id="MobiDB-lite"/>
    </source>
</evidence>
<gene>
    <name evidence="2" type="ORF">FCALED_LOCUS15581</name>
</gene>
<feature type="compositionally biased region" description="Polar residues" evidence="1">
    <location>
        <begin position="8"/>
        <end position="17"/>
    </location>
</feature>
<protein>
    <submittedName>
        <fullName evidence="2">6654_t:CDS:1</fullName>
    </submittedName>
</protein>
<organism evidence="2 3">
    <name type="scientific">Funneliformis caledonium</name>
    <dbReference type="NCBI Taxonomy" id="1117310"/>
    <lineage>
        <taxon>Eukaryota</taxon>
        <taxon>Fungi</taxon>
        <taxon>Fungi incertae sedis</taxon>
        <taxon>Mucoromycota</taxon>
        <taxon>Glomeromycotina</taxon>
        <taxon>Glomeromycetes</taxon>
        <taxon>Glomerales</taxon>
        <taxon>Glomeraceae</taxon>
        <taxon>Funneliformis</taxon>
    </lineage>
</organism>
<dbReference type="AlphaFoldDB" id="A0A9N9NIC0"/>
<sequence length="137" mass="15684">MKFIVFPKTSSDTNQDTSNEERTSGSKTDISSNTDDIVHIADIFKATSRQFFEWFISVDFIILVVIPFTNKCARKYERGWSKVDKGPFQRKIPRKPHPIGCEFKTLANTQINLFLRLDPVEPSELVEQLSPIYGLVA</sequence>
<feature type="region of interest" description="Disordered" evidence="1">
    <location>
        <begin position="1"/>
        <end position="30"/>
    </location>
</feature>
<dbReference type="OrthoDB" id="2486162at2759"/>
<dbReference type="EMBL" id="CAJVPQ010014769">
    <property type="protein sequence ID" value="CAG8740516.1"/>
    <property type="molecule type" value="Genomic_DNA"/>
</dbReference>